<proteinExistence type="predicted"/>
<dbReference type="eggNOG" id="ENOG502QVFX">
    <property type="taxonomic scope" value="Eukaryota"/>
</dbReference>
<dbReference type="GeneID" id="100918960"/>
<accession>G3WZP7</accession>
<dbReference type="RefSeq" id="XP_012398011.1">
    <property type="nucleotide sequence ID" value="XM_012542557.3"/>
</dbReference>
<name>G3WZP7_SARHA</name>
<dbReference type="AlphaFoldDB" id="G3WZP7"/>
<protein>
    <submittedName>
        <fullName evidence="2">Coiled-coil domain containing 60</fullName>
    </submittedName>
</protein>
<keyword evidence="3" id="KW-1185">Reference proteome</keyword>
<feature type="region of interest" description="Disordered" evidence="1">
    <location>
        <begin position="358"/>
        <end position="390"/>
    </location>
</feature>
<feature type="compositionally biased region" description="Low complexity" evidence="1">
    <location>
        <begin position="364"/>
        <end position="376"/>
    </location>
</feature>
<dbReference type="Proteomes" id="UP000007648">
    <property type="component" value="Unassembled WGS sequence"/>
</dbReference>
<dbReference type="InterPro" id="IPR031526">
    <property type="entry name" value="DUF4698"/>
</dbReference>
<dbReference type="GeneTree" id="ENSGT00390000015428"/>
<dbReference type="FunCoup" id="G3WZP7">
    <property type="interactions" value="13"/>
</dbReference>
<sequence length="564" mass="64030">MPVNKSLYSHLSEGLKPYRGSRQLSQITKNESFAISPKDVEKAKTKITDGSSAPGQSFRYMEKEITNLKKDLLHSRYLIRSVKMGQSYFDILKAESAIRKKILMDKKREEEERNRFQPPKLPAAETSDVSLNLYDGGKREGTPDVILRPFNPVHNCLISPSLSHAQIEPLFRQLCALHWLLEALTIDHNHHGMKPLITCWNEKDPGGSKSTLKKINKEKVMLHKWEHFVMPPKSKKYKMPGPRIMTGRKASRKASTISLTRTSGGSSPQSSMLSVNPPGSDEPQSTVTLGTSSKELDDNESSSTKADDDNIPISLQKLMEMVREDARRTVSADEDNYKKYASTVSILKPSLKSDMALKETAQKTSITEKSSSSSTDSLRRPKSYPGGVSEAKSNVCANMRAKFFSIAQEAGFCLQDRLEILTKRQEERGIQKFFAFTVVSNFHDDIEKMRHPITITRGDAEELANHWYFDLLSKLPEDLKKYRPAKKILQKLQKHGENLDLRIRPHVLLKVLQDLRTWEICSPDIAVAIEFVREHIVQMPQGDYIKWLRARVNLPMRSFSAPPP</sequence>
<reference evidence="2" key="3">
    <citation type="submission" date="2025-09" db="UniProtKB">
        <authorList>
            <consortium name="Ensembl"/>
        </authorList>
    </citation>
    <scope>IDENTIFICATION</scope>
</reference>
<feature type="compositionally biased region" description="Low complexity" evidence="1">
    <location>
        <begin position="263"/>
        <end position="274"/>
    </location>
</feature>
<dbReference type="PANTHER" id="PTHR34754:SF1">
    <property type="entry name" value="COILED-COIL DOMAIN-CONTAINING PROTEIN 60"/>
    <property type="match status" value="1"/>
</dbReference>
<evidence type="ECO:0000256" key="1">
    <source>
        <dbReference type="SAM" id="MobiDB-lite"/>
    </source>
</evidence>
<reference evidence="2" key="2">
    <citation type="submission" date="2025-08" db="UniProtKB">
        <authorList>
            <consortium name="Ensembl"/>
        </authorList>
    </citation>
    <scope>IDENTIFICATION</scope>
</reference>
<dbReference type="InParanoid" id="G3WZP7"/>
<feature type="compositionally biased region" description="Polar residues" evidence="1">
    <location>
        <begin position="253"/>
        <end position="262"/>
    </location>
</feature>
<gene>
    <name evidence="2" type="primary">CCDC60</name>
</gene>
<dbReference type="STRING" id="9305.ENSSHAP00000020902"/>
<evidence type="ECO:0000313" key="3">
    <source>
        <dbReference type="Proteomes" id="UP000007648"/>
    </source>
</evidence>
<dbReference type="Ensembl" id="ENSSHAT00000021071.2">
    <property type="protein sequence ID" value="ENSSHAP00000020902.2"/>
    <property type="gene ID" value="ENSSHAG00000017724.2"/>
</dbReference>
<dbReference type="Pfam" id="PF15769">
    <property type="entry name" value="DUF4698"/>
    <property type="match status" value="1"/>
</dbReference>
<evidence type="ECO:0000313" key="2">
    <source>
        <dbReference type="Ensembl" id="ENSSHAP00000020902.2"/>
    </source>
</evidence>
<dbReference type="PANTHER" id="PTHR34754">
    <property type="entry name" value="COILED-COIL DOMAIN-CONTAINING PROTEIN 60"/>
    <property type="match status" value="1"/>
</dbReference>
<organism evidence="2 3">
    <name type="scientific">Sarcophilus harrisii</name>
    <name type="common">Tasmanian devil</name>
    <name type="synonym">Sarcophilus laniarius</name>
    <dbReference type="NCBI Taxonomy" id="9305"/>
    <lineage>
        <taxon>Eukaryota</taxon>
        <taxon>Metazoa</taxon>
        <taxon>Chordata</taxon>
        <taxon>Craniata</taxon>
        <taxon>Vertebrata</taxon>
        <taxon>Euteleostomi</taxon>
        <taxon>Mammalia</taxon>
        <taxon>Metatheria</taxon>
        <taxon>Dasyuromorphia</taxon>
        <taxon>Dasyuridae</taxon>
        <taxon>Sarcophilus</taxon>
    </lineage>
</organism>
<reference evidence="2 3" key="1">
    <citation type="journal article" date="2011" name="Proc. Natl. Acad. Sci. U.S.A.">
        <title>Genetic diversity and population structure of the endangered marsupial Sarcophilus harrisii (Tasmanian devil).</title>
        <authorList>
            <person name="Miller W."/>
            <person name="Hayes V.M."/>
            <person name="Ratan A."/>
            <person name="Petersen D.C."/>
            <person name="Wittekindt N.E."/>
            <person name="Miller J."/>
            <person name="Walenz B."/>
            <person name="Knight J."/>
            <person name="Qi J."/>
            <person name="Zhao F."/>
            <person name="Wang Q."/>
            <person name="Bedoya-Reina O.C."/>
            <person name="Katiyar N."/>
            <person name="Tomsho L.P."/>
            <person name="Kasson L.M."/>
            <person name="Hardie R.A."/>
            <person name="Woodbridge P."/>
            <person name="Tindall E.A."/>
            <person name="Bertelsen M.F."/>
            <person name="Dixon D."/>
            <person name="Pyecroft S."/>
            <person name="Helgen K.M."/>
            <person name="Lesk A.M."/>
            <person name="Pringle T.H."/>
            <person name="Patterson N."/>
            <person name="Zhang Y."/>
            <person name="Kreiss A."/>
            <person name="Woods G.M."/>
            <person name="Jones M.E."/>
            <person name="Schuster S.C."/>
        </authorList>
    </citation>
    <scope>NUCLEOTIDE SEQUENCE [LARGE SCALE GENOMIC DNA]</scope>
</reference>
<feature type="compositionally biased region" description="Polar residues" evidence="1">
    <location>
        <begin position="282"/>
        <end position="293"/>
    </location>
</feature>
<feature type="region of interest" description="Disordered" evidence="1">
    <location>
        <begin position="236"/>
        <end position="312"/>
    </location>
</feature>
<dbReference type="OrthoDB" id="10017343at2759"/>
<dbReference type="CTD" id="160777"/>